<evidence type="ECO:0000256" key="3">
    <source>
        <dbReference type="ARBA" id="ARBA00022563"/>
    </source>
</evidence>
<evidence type="ECO:0000256" key="4">
    <source>
        <dbReference type="ARBA" id="ARBA00022605"/>
    </source>
</evidence>
<evidence type="ECO:0000313" key="15">
    <source>
        <dbReference type="EMBL" id="SNR80437.1"/>
    </source>
</evidence>
<dbReference type="NCBIfam" id="NF010783">
    <property type="entry name" value="PRK14186.1"/>
    <property type="match status" value="1"/>
</dbReference>
<dbReference type="PANTHER" id="PTHR48099">
    <property type="entry name" value="C-1-TETRAHYDROFOLATE SYNTHASE, CYTOPLASMIC-RELATED"/>
    <property type="match status" value="1"/>
</dbReference>
<gene>
    <name evidence="12" type="primary">folD</name>
    <name evidence="15" type="ORF">SAMN04488503_1388</name>
</gene>
<keyword evidence="9 12" id="KW-0368">Histidine biosynthesis</keyword>
<dbReference type="SUPFAM" id="SSF51735">
    <property type="entry name" value="NAD(P)-binding Rossmann-fold domains"/>
    <property type="match status" value="1"/>
</dbReference>
<dbReference type="InterPro" id="IPR046346">
    <property type="entry name" value="Aminoacid_DH-like_N_sf"/>
</dbReference>
<dbReference type="PRINTS" id="PR00085">
    <property type="entry name" value="THFDHDRGNASE"/>
</dbReference>
<comment type="pathway">
    <text evidence="1 12">One-carbon metabolism; tetrahydrofolate interconversion.</text>
</comment>
<dbReference type="NCBIfam" id="NF008058">
    <property type="entry name" value="PRK10792.1"/>
    <property type="match status" value="1"/>
</dbReference>
<dbReference type="EC" id="3.5.4.9" evidence="12"/>
<evidence type="ECO:0000256" key="9">
    <source>
        <dbReference type="ARBA" id="ARBA00023102"/>
    </source>
</evidence>
<comment type="catalytic activity">
    <reaction evidence="12">
        <text>(6R)-5,10-methylene-5,6,7,8-tetrahydrofolate + NADP(+) = (6R)-5,10-methenyltetrahydrofolate + NADPH</text>
        <dbReference type="Rhea" id="RHEA:22812"/>
        <dbReference type="ChEBI" id="CHEBI:15636"/>
        <dbReference type="ChEBI" id="CHEBI:57455"/>
        <dbReference type="ChEBI" id="CHEBI:57783"/>
        <dbReference type="ChEBI" id="CHEBI:58349"/>
        <dbReference type="EC" id="1.5.1.5"/>
    </reaction>
</comment>
<dbReference type="InterPro" id="IPR020631">
    <property type="entry name" value="THF_DH/CycHdrlase_NAD-bd_dom"/>
</dbReference>
<name>A0A238ZAR3_9BACT</name>
<evidence type="ECO:0000256" key="11">
    <source>
        <dbReference type="ARBA" id="ARBA00023268"/>
    </source>
</evidence>
<evidence type="ECO:0000256" key="10">
    <source>
        <dbReference type="ARBA" id="ARBA00023167"/>
    </source>
</evidence>
<dbReference type="FunFam" id="3.40.50.720:FF:000189">
    <property type="entry name" value="Bifunctional protein FolD"/>
    <property type="match status" value="1"/>
</dbReference>
<comment type="similarity">
    <text evidence="12">Belongs to the tetrahydrofolate dehydrogenase/cyclohydrolase family.</text>
</comment>
<dbReference type="PANTHER" id="PTHR48099:SF5">
    <property type="entry name" value="C-1-TETRAHYDROFOLATE SYNTHASE, CYTOPLASMIC"/>
    <property type="match status" value="1"/>
</dbReference>
<keyword evidence="6 12" id="KW-0378">Hydrolase</keyword>
<dbReference type="Pfam" id="PF00763">
    <property type="entry name" value="THF_DHG_CYH"/>
    <property type="match status" value="1"/>
</dbReference>
<feature type="domain" description="Tetrahydrofolate dehydrogenase/cyclohydrolase NAD(P)-binding" evidence="14">
    <location>
        <begin position="138"/>
        <end position="283"/>
    </location>
</feature>
<dbReference type="RefSeq" id="WP_089273068.1">
    <property type="nucleotide sequence ID" value="NZ_FZOC01000002.1"/>
</dbReference>
<dbReference type="CDD" id="cd01080">
    <property type="entry name" value="NAD_bind_m-THF_DH_Cyclohyd"/>
    <property type="match status" value="1"/>
</dbReference>
<keyword evidence="7 12" id="KW-0521">NADP</keyword>
<dbReference type="EC" id="1.5.1.5" evidence="12"/>
<keyword evidence="4 12" id="KW-0028">Amino-acid biosynthesis</keyword>
<dbReference type="GO" id="GO:0009086">
    <property type="term" value="P:methionine biosynthetic process"/>
    <property type="evidence" value="ECO:0007669"/>
    <property type="project" value="UniProtKB-KW"/>
</dbReference>
<dbReference type="Gene3D" id="3.40.50.10860">
    <property type="entry name" value="Leucine Dehydrogenase, chain A, domain 1"/>
    <property type="match status" value="1"/>
</dbReference>
<dbReference type="EMBL" id="FZOC01000002">
    <property type="protein sequence ID" value="SNR80437.1"/>
    <property type="molecule type" value="Genomic_DNA"/>
</dbReference>
<dbReference type="Gene3D" id="3.40.50.720">
    <property type="entry name" value="NAD(P)-binding Rossmann-like Domain"/>
    <property type="match status" value="1"/>
</dbReference>
<evidence type="ECO:0000259" key="13">
    <source>
        <dbReference type="Pfam" id="PF00763"/>
    </source>
</evidence>
<dbReference type="GO" id="GO:0035999">
    <property type="term" value="P:tetrahydrofolate interconversion"/>
    <property type="evidence" value="ECO:0007669"/>
    <property type="project" value="UniProtKB-UniRule"/>
</dbReference>
<feature type="binding site" evidence="12">
    <location>
        <position position="234"/>
    </location>
    <ligand>
        <name>NADP(+)</name>
        <dbReference type="ChEBI" id="CHEBI:58349"/>
    </ligand>
</feature>
<dbReference type="SUPFAM" id="SSF53223">
    <property type="entry name" value="Aminoacid dehydrogenase-like, N-terminal domain"/>
    <property type="match status" value="1"/>
</dbReference>
<evidence type="ECO:0000256" key="5">
    <source>
        <dbReference type="ARBA" id="ARBA00022755"/>
    </source>
</evidence>
<dbReference type="GO" id="GO:0000105">
    <property type="term" value="P:L-histidine biosynthetic process"/>
    <property type="evidence" value="ECO:0007669"/>
    <property type="project" value="UniProtKB-KW"/>
</dbReference>
<dbReference type="GO" id="GO:0004477">
    <property type="term" value="F:methenyltetrahydrofolate cyclohydrolase activity"/>
    <property type="evidence" value="ECO:0007669"/>
    <property type="project" value="UniProtKB-UniRule"/>
</dbReference>
<organism evidence="15 16">
    <name type="scientific">Humidesulfovibrio mexicanus</name>
    <dbReference type="NCBI Taxonomy" id="147047"/>
    <lineage>
        <taxon>Bacteria</taxon>
        <taxon>Pseudomonadati</taxon>
        <taxon>Thermodesulfobacteriota</taxon>
        <taxon>Desulfovibrionia</taxon>
        <taxon>Desulfovibrionales</taxon>
        <taxon>Desulfovibrionaceae</taxon>
        <taxon>Humidesulfovibrio</taxon>
    </lineage>
</organism>
<evidence type="ECO:0000256" key="6">
    <source>
        <dbReference type="ARBA" id="ARBA00022801"/>
    </source>
</evidence>
<comment type="caution">
    <text evidence="12">Lacks conserved residue(s) required for the propagation of feature annotation.</text>
</comment>
<dbReference type="Proteomes" id="UP000198324">
    <property type="component" value="Unassembled WGS sequence"/>
</dbReference>
<evidence type="ECO:0000256" key="1">
    <source>
        <dbReference type="ARBA" id="ARBA00004777"/>
    </source>
</evidence>
<accession>A0A238ZAR3</accession>
<dbReference type="NCBIfam" id="NF010781">
    <property type="entry name" value="PRK14184.1"/>
    <property type="match status" value="1"/>
</dbReference>
<dbReference type="GO" id="GO:0006164">
    <property type="term" value="P:purine nucleotide biosynthetic process"/>
    <property type="evidence" value="ECO:0007669"/>
    <property type="project" value="UniProtKB-KW"/>
</dbReference>
<dbReference type="InterPro" id="IPR036291">
    <property type="entry name" value="NAD(P)-bd_dom_sf"/>
</dbReference>
<keyword evidence="8 12" id="KW-0560">Oxidoreductase</keyword>
<dbReference type="UniPathway" id="UPA00193"/>
<keyword evidence="10 12" id="KW-0486">Methionine biosynthesis</keyword>
<dbReference type="PROSITE" id="PS00767">
    <property type="entry name" value="THF_DHG_CYH_2"/>
    <property type="match status" value="1"/>
</dbReference>
<feature type="domain" description="Tetrahydrofolate dehydrogenase/cyclohydrolase catalytic" evidence="13">
    <location>
        <begin position="4"/>
        <end position="119"/>
    </location>
</feature>
<dbReference type="AlphaFoldDB" id="A0A238ZAR3"/>
<evidence type="ECO:0000256" key="2">
    <source>
        <dbReference type="ARBA" id="ARBA00011738"/>
    </source>
</evidence>
<keyword evidence="16" id="KW-1185">Reference proteome</keyword>
<keyword evidence="5 12" id="KW-0658">Purine biosynthesis</keyword>
<sequence length="286" mass="30522">MILLDGKATAQSIRTELKAEVAGLTPRHGRAPGLAVILVGEDPASQVYVRNKERACAEVGIASFPHRLPDDTTQQDLEALIARLNADEAVDGILLQLPVPKGLDSRRCLERIRPDKDVDGFHPENMGRLAQGLPGFAPCTPAGVMELLRRYGLSPRGKRAVVVGRSNIVGRPLSIMLSQPGEYGDATVTLCHSRTPDLAEQCRQADFLFAAIGRPKFITCDMVKPGAVVVDVGINRVDDCLMGDCDFECICSSAGAMTPVPGGIGPMTIAMLMQNAVLAYKAHVGA</sequence>
<comment type="function">
    <text evidence="12">Catalyzes the oxidation of 5,10-methylenetetrahydrofolate to 5,10-methenyltetrahydrofolate and then the hydrolysis of 5,10-methenyltetrahydrofolate to 10-formyltetrahydrofolate.</text>
</comment>
<evidence type="ECO:0000259" key="14">
    <source>
        <dbReference type="Pfam" id="PF02882"/>
    </source>
</evidence>
<dbReference type="HAMAP" id="MF_01576">
    <property type="entry name" value="THF_DHG_CYH"/>
    <property type="match status" value="1"/>
</dbReference>
<reference evidence="15 16" key="1">
    <citation type="submission" date="2017-06" db="EMBL/GenBank/DDBJ databases">
        <authorList>
            <person name="Kim H.J."/>
            <person name="Triplett B.A."/>
        </authorList>
    </citation>
    <scope>NUCLEOTIDE SEQUENCE [LARGE SCALE GENOMIC DNA]</scope>
    <source>
        <strain evidence="15 16">DSM 13116</strain>
    </source>
</reference>
<evidence type="ECO:0000256" key="12">
    <source>
        <dbReference type="HAMAP-Rule" id="MF_01576"/>
    </source>
</evidence>
<dbReference type="OrthoDB" id="9803580at2"/>
<dbReference type="GO" id="GO:0004488">
    <property type="term" value="F:methylenetetrahydrofolate dehydrogenase (NADP+) activity"/>
    <property type="evidence" value="ECO:0007669"/>
    <property type="project" value="UniProtKB-UniRule"/>
</dbReference>
<dbReference type="InterPro" id="IPR000672">
    <property type="entry name" value="THF_DH/CycHdrlase"/>
</dbReference>
<evidence type="ECO:0000256" key="7">
    <source>
        <dbReference type="ARBA" id="ARBA00022857"/>
    </source>
</evidence>
<dbReference type="GO" id="GO:0005829">
    <property type="term" value="C:cytosol"/>
    <property type="evidence" value="ECO:0007669"/>
    <property type="project" value="TreeGrafter"/>
</dbReference>
<evidence type="ECO:0000256" key="8">
    <source>
        <dbReference type="ARBA" id="ARBA00023002"/>
    </source>
</evidence>
<comment type="catalytic activity">
    <reaction evidence="12">
        <text>(6R)-5,10-methenyltetrahydrofolate + H2O = (6R)-10-formyltetrahydrofolate + H(+)</text>
        <dbReference type="Rhea" id="RHEA:23700"/>
        <dbReference type="ChEBI" id="CHEBI:15377"/>
        <dbReference type="ChEBI" id="CHEBI:15378"/>
        <dbReference type="ChEBI" id="CHEBI:57455"/>
        <dbReference type="ChEBI" id="CHEBI:195366"/>
        <dbReference type="EC" id="3.5.4.9"/>
    </reaction>
</comment>
<keyword evidence="3 12" id="KW-0554">One-carbon metabolism</keyword>
<dbReference type="InterPro" id="IPR020867">
    <property type="entry name" value="THF_DH/CycHdrlase_CS"/>
</dbReference>
<comment type="subunit">
    <text evidence="2 12">Homodimer.</text>
</comment>
<dbReference type="InterPro" id="IPR020630">
    <property type="entry name" value="THF_DH/CycHdrlase_cat_dom"/>
</dbReference>
<dbReference type="FunFam" id="3.40.50.10860:FF:000005">
    <property type="entry name" value="C-1-tetrahydrofolate synthase, cytoplasmic, putative"/>
    <property type="match status" value="1"/>
</dbReference>
<proteinExistence type="inferred from homology"/>
<keyword evidence="11 12" id="KW-0511">Multifunctional enzyme</keyword>
<evidence type="ECO:0000313" key="16">
    <source>
        <dbReference type="Proteomes" id="UP000198324"/>
    </source>
</evidence>
<feature type="binding site" evidence="12">
    <location>
        <begin position="164"/>
        <end position="166"/>
    </location>
    <ligand>
        <name>NADP(+)</name>
        <dbReference type="ChEBI" id="CHEBI:58349"/>
    </ligand>
</feature>
<protein>
    <recommendedName>
        <fullName evidence="12">Bifunctional protein FolD</fullName>
    </recommendedName>
    <domain>
        <recommendedName>
            <fullName evidence="12">Methylenetetrahydrofolate dehydrogenase</fullName>
            <ecNumber evidence="12">1.5.1.5</ecNumber>
        </recommendedName>
    </domain>
    <domain>
        <recommendedName>
            <fullName evidence="12">Methenyltetrahydrofolate cyclohydrolase</fullName>
            <ecNumber evidence="12">3.5.4.9</ecNumber>
        </recommendedName>
    </domain>
</protein>
<dbReference type="Pfam" id="PF02882">
    <property type="entry name" value="THF_DHG_CYH_C"/>
    <property type="match status" value="1"/>
</dbReference>